<gene>
    <name evidence="1" type="ORF">IFO71_16200</name>
</gene>
<evidence type="ECO:0000313" key="1">
    <source>
        <dbReference type="EMBL" id="MBD8527286.1"/>
    </source>
</evidence>
<sequence>MTTVEKRAEGKTVIVEASLTADESVKALVRIPASLKKRLEEQSQGAYGVALVALAEYAMERLEEEGKALVVRNRGYLEREE</sequence>
<proteinExistence type="predicted"/>
<comment type="caution">
    <text evidence="1">The sequence shown here is derived from an EMBL/GenBank/DDBJ whole genome shotgun (WGS) entry which is preliminary data.</text>
</comment>
<protein>
    <recommendedName>
        <fullName evidence="3">CopG-like ribbon-helix-helix domain-containing protein</fullName>
    </recommendedName>
</protein>
<dbReference type="EMBL" id="JACYTR010000046">
    <property type="protein sequence ID" value="MBD8527286.1"/>
    <property type="molecule type" value="Genomic_DNA"/>
</dbReference>
<dbReference type="RefSeq" id="WP_192030707.1">
    <property type="nucleotide sequence ID" value="NZ_JACYTR010000046.1"/>
</dbReference>
<organism evidence="1 2">
    <name type="scientific">Pseudomarimonas arenosa</name>
    <dbReference type="NCBI Taxonomy" id="2774145"/>
    <lineage>
        <taxon>Bacteria</taxon>
        <taxon>Pseudomonadati</taxon>
        <taxon>Pseudomonadota</taxon>
        <taxon>Gammaproteobacteria</taxon>
        <taxon>Lysobacterales</taxon>
        <taxon>Lysobacteraceae</taxon>
        <taxon>Pseudomarimonas</taxon>
    </lineage>
</organism>
<keyword evidence="2" id="KW-1185">Reference proteome</keyword>
<name>A0AAW3ZSW7_9GAMM</name>
<dbReference type="AlphaFoldDB" id="A0AAW3ZSW7"/>
<accession>A0AAW3ZSW7</accession>
<dbReference type="Proteomes" id="UP000613768">
    <property type="component" value="Unassembled WGS sequence"/>
</dbReference>
<evidence type="ECO:0000313" key="2">
    <source>
        <dbReference type="Proteomes" id="UP000613768"/>
    </source>
</evidence>
<reference evidence="1 2" key="1">
    <citation type="submission" date="2020-09" db="EMBL/GenBank/DDBJ databases">
        <title>Pseudoxanthomonas sp. CAU 1598 isolated from sand of Yaerae Beach.</title>
        <authorList>
            <person name="Kim W."/>
        </authorList>
    </citation>
    <scope>NUCLEOTIDE SEQUENCE [LARGE SCALE GENOMIC DNA]</scope>
    <source>
        <strain evidence="1 2">CAU 1598</strain>
    </source>
</reference>
<evidence type="ECO:0008006" key="3">
    <source>
        <dbReference type="Google" id="ProtNLM"/>
    </source>
</evidence>